<feature type="transmembrane region" description="Helical" evidence="6">
    <location>
        <begin position="289"/>
        <end position="307"/>
    </location>
</feature>
<dbReference type="InterPro" id="IPR036259">
    <property type="entry name" value="MFS_trans_sf"/>
</dbReference>
<protein>
    <submittedName>
        <fullName evidence="8">MFS transporter</fullName>
    </submittedName>
</protein>
<dbReference type="Pfam" id="PF07690">
    <property type="entry name" value="MFS_1"/>
    <property type="match status" value="1"/>
</dbReference>
<name>A0ABP9HGN3_9ACTN</name>
<dbReference type="EMBL" id="BAABIL010000133">
    <property type="protein sequence ID" value="GAA4970589.1"/>
    <property type="molecule type" value="Genomic_DNA"/>
</dbReference>
<dbReference type="InterPro" id="IPR011701">
    <property type="entry name" value="MFS"/>
</dbReference>
<keyword evidence="9" id="KW-1185">Reference proteome</keyword>
<evidence type="ECO:0000313" key="9">
    <source>
        <dbReference type="Proteomes" id="UP001501195"/>
    </source>
</evidence>
<feature type="transmembrane region" description="Helical" evidence="6">
    <location>
        <begin position="16"/>
        <end position="37"/>
    </location>
</feature>
<keyword evidence="3 6" id="KW-1133">Transmembrane helix</keyword>
<evidence type="ECO:0000256" key="4">
    <source>
        <dbReference type="ARBA" id="ARBA00023136"/>
    </source>
</evidence>
<feature type="domain" description="Major facilitator superfamily (MFS) profile" evidence="7">
    <location>
        <begin position="13"/>
        <end position="399"/>
    </location>
</feature>
<feature type="transmembrane region" description="Helical" evidence="6">
    <location>
        <begin position="342"/>
        <end position="360"/>
    </location>
</feature>
<keyword evidence="2 6" id="KW-0812">Transmembrane</keyword>
<dbReference type="InterPro" id="IPR020846">
    <property type="entry name" value="MFS_dom"/>
</dbReference>
<feature type="transmembrane region" description="Helical" evidence="6">
    <location>
        <begin position="173"/>
        <end position="192"/>
    </location>
</feature>
<feature type="transmembrane region" description="Helical" evidence="6">
    <location>
        <begin position="105"/>
        <end position="125"/>
    </location>
</feature>
<accession>A0ABP9HGN3</accession>
<comment type="caution">
    <text evidence="8">The sequence shown here is derived from an EMBL/GenBank/DDBJ whole genome shotgun (WGS) entry which is preliminary data.</text>
</comment>
<gene>
    <name evidence="8" type="ORF">GCM10023225_10730</name>
</gene>
<organism evidence="8 9">
    <name type="scientific">Kineococcus glutinatus</name>
    <dbReference type="NCBI Taxonomy" id="1070872"/>
    <lineage>
        <taxon>Bacteria</taxon>
        <taxon>Bacillati</taxon>
        <taxon>Actinomycetota</taxon>
        <taxon>Actinomycetes</taxon>
        <taxon>Kineosporiales</taxon>
        <taxon>Kineosporiaceae</taxon>
        <taxon>Kineococcus</taxon>
    </lineage>
</organism>
<dbReference type="InterPro" id="IPR051788">
    <property type="entry name" value="MFS_Transporter"/>
</dbReference>
<feature type="transmembrane region" description="Helical" evidence="6">
    <location>
        <begin position="146"/>
        <end position="167"/>
    </location>
</feature>
<feature type="transmembrane region" description="Helical" evidence="6">
    <location>
        <begin position="372"/>
        <end position="391"/>
    </location>
</feature>
<evidence type="ECO:0000256" key="2">
    <source>
        <dbReference type="ARBA" id="ARBA00022692"/>
    </source>
</evidence>
<dbReference type="Gene3D" id="1.20.1250.20">
    <property type="entry name" value="MFS general substrate transporter like domains"/>
    <property type="match status" value="1"/>
</dbReference>
<dbReference type="PANTHER" id="PTHR23514:SF13">
    <property type="entry name" value="INNER MEMBRANE PROTEIN YBJJ"/>
    <property type="match status" value="1"/>
</dbReference>
<feature type="transmembrane region" description="Helical" evidence="6">
    <location>
        <begin position="257"/>
        <end position="277"/>
    </location>
</feature>
<feature type="region of interest" description="Disordered" evidence="5">
    <location>
        <begin position="396"/>
        <end position="415"/>
    </location>
</feature>
<feature type="transmembrane region" description="Helical" evidence="6">
    <location>
        <begin position="313"/>
        <end position="330"/>
    </location>
</feature>
<dbReference type="RefSeq" id="WP_345711353.1">
    <property type="nucleotide sequence ID" value="NZ_BAABIL010000133.1"/>
</dbReference>
<evidence type="ECO:0000256" key="5">
    <source>
        <dbReference type="SAM" id="MobiDB-lite"/>
    </source>
</evidence>
<dbReference type="Proteomes" id="UP001501195">
    <property type="component" value="Unassembled WGS sequence"/>
</dbReference>
<feature type="transmembrane region" description="Helical" evidence="6">
    <location>
        <begin position="222"/>
        <end position="245"/>
    </location>
</feature>
<evidence type="ECO:0000313" key="8">
    <source>
        <dbReference type="EMBL" id="GAA4970589.1"/>
    </source>
</evidence>
<feature type="transmembrane region" description="Helical" evidence="6">
    <location>
        <begin position="49"/>
        <end position="72"/>
    </location>
</feature>
<dbReference type="SUPFAM" id="SSF103473">
    <property type="entry name" value="MFS general substrate transporter"/>
    <property type="match status" value="1"/>
</dbReference>
<keyword evidence="4 6" id="KW-0472">Membrane</keyword>
<proteinExistence type="predicted"/>
<evidence type="ECO:0000256" key="3">
    <source>
        <dbReference type="ARBA" id="ARBA00022989"/>
    </source>
</evidence>
<dbReference type="PROSITE" id="PS50850">
    <property type="entry name" value="MFS"/>
    <property type="match status" value="1"/>
</dbReference>
<dbReference type="PANTHER" id="PTHR23514">
    <property type="entry name" value="BYPASS OF STOP CODON PROTEIN 6"/>
    <property type="match status" value="1"/>
</dbReference>
<reference evidence="9" key="1">
    <citation type="journal article" date="2019" name="Int. J. Syst. Evol. Microbiol.">
        <title>The Global Catalogue of Microorganisms (GCM) 10K type strain sequencing project: providing services to taxonomists for standard genome sequencing and annotation.</title>
        <authorList>
            <consortium name="The Broad Institute Genomics Platform"/>
            <consortium name="The Broad Institute Genome Sequencing Center for Infectious Disease"/>
            <person name="Wu L."/>
            <person name="Ma J."/>
        </authorList>
    </citation>
    <scope>NUCLEOTIDE SEQUENCE [LARGE SCALE GENOMIC DNA]</scope>
    <source>
        <strain evidence="9">JCM 18126</strain>
    </source>
</reference>
<evidence type="ECO:0000256" key="6">
    <source>
        <dbReference type="SAM" id="Phobius"/>
    </source>
</evidence>
<dbReference type="CDD" id="cd17393">
    <property type="entry name" value="MFS_MosC_like"/>
    <property type="match status" value="1"/>
</dbReference>
<evidence type="ECO:0000256" key="1">
    <source>
        <dbReference type="ARBA" id="ARBA00004651"/>
    </source>
</evidence>
<feature type="transmembrane region" description="Helical" evidence="6">
    <location>
        <begin position="79"/>
        <end position="99"/>
    </location>
</feature>
<comment type="subcellular location">
    <subcellularLocation>
        <location evidence="1">Cell membrane</location>
        <topology evidence="1">Multi-pass membrane protein</topology>
    </subcellularLocation>
</comment>
<sequence length="415" mass="40847">MSTPPGTHASQRARTAVYAAFILNGFAFASWVSRIPATRAELDLSSSALGLLLLALSAGAVIAMPLAGAVVMRIGPARTVLAGAAAVAVGTGTVALALAALPSPLLVAAGLFVQGAGTSAWDVAMNVEGADVERRLGRALMPRFHAGYSLGTVLAAGAGSALIALGVPAAPHLAAVGVLALAATALAVRAFLPVAGPSAPQGDDPTPAGLGLRAAWREPRTLLLGLMVCAMAFVEGTANDWIAVAMVDEQGHRTSEAVGVLGFAAFVTAMTVCRVLGPQILDRIGRVPALRGCAVLAVAGVLLFALGSGTGPVLLGAVLWGVGAALGFPLGMSAAADEPHAAAARVSVVSSVAYTAFLAGPPLVGVLGDHVGILRAVLVAAGVAAVALLLAQTARPPARSGVPGAAQPLPGTPPG</sequence>
<evidence type="ECO:0000259" key="7">
    <source>
        <dbReference type="PROSITE" id="PS50850"/>
    </source>
</evidence>